<keyword evidence="2" id="KW-1185">Reference proteome</keyword>
<reference evidence="1 2" key="1">
    <citation type="submission" date="2021-03" db="EMBL/GenBank/DDBJ databases">
        <title>Genomic Encyclopedia of Type Strains, Phase IV (KMG-IV): sequencing the most valuable type-strain genomes for metagenomic binning, comparative biology and taxonomic classification.</title>
        <authorList>
            <person name="Goeker M."/>
        </authorList>
    </citation>
    <scope>NUCLEOTIDE SEQUENCE [LARGE SCALE GENOMIC DNA]</scope>
    <source>
        <strain evidence="1 2">DSM 26048</strain>
    </source>
</reference>
<organism evidence="1 2">
    <name type="scientific">Paenibacillus eucommiae</name>
    <dbReference type="NCBI Taxonomy" id="1355755"/>
    <lineage>
        <taxon>Bacteria</taxon>
        <taxon>Bacillati</taxon>
        <taxon>Bacillota</taxon>
        <taxon>Bacilli</taxon>
        <taxon>Bacillales</taxon>
        <taxon>Paenibacillaceae</taxon>
        <taxon>Paenibacillus</taxon>
    </lineage>
</organism>
<evidence type="ECO:0000313" key="2">
    <source>
        <dbReference type="Proteomes" id="UP001519287"/>
    </source>
</evidence>
<proteinExistence type="predicted"/>
<dbReference type="EMBL" id="JAGGLB010000007">
    <property type="protein sequence ID" value="MBP1991078.1"/>
    <property type="molecule type" value="Genomic_DNA"/>
</dbReference>
<evidence type="ECO:0000313" key="1">
    <source>
        <dbReference type="EMBL" id="MBP1991078.1"/>
    </source>
</evidence>
<gene>
    <name evidence="1" type="ORF">J2Z66_002685</name>
</gene>
<comment type="caution">
    <text evidence="1">The sequence shown here is derived from an EMBL/GenBank/DDBJ whole genome shotgun (WGS) entry which is preliminary data.</text>
</comment>
<dbReference type="RefSeq" id="WP_245375501.1">
    <property type="nucleotide sequence ID" value="NZ_JAGGLB010000007.1"/>
</dbReference>
<name>A0ABS4IU92_9BACL</name>
<dbReference type="Proteomes" id="UP001519287">
    <property type="component" value="Unassembled WGS sequence"/>
</dbReference>
<protein>
    <submittedName>
        <fullName evidence="1">Uncharacterized protein</fullName>
    </submittedName>
</protein>
<sequence length="180" mass="21224">MMNIPTEKELAFLFEGDQLQLNAFILEHNAHLASNGLEEDDLAELADDSLEEQIRQIFDYVYGVVVDWREYDDQIVSQFGERIPEEVEVECTDEGLTVTYDHTVYPVKLSFSPKDRYITIRAFKEIIKDKYEMRLFEYSYLSDTHDFLLLPNETWVKLEEKYGSKVADIFRVIDDKLDFP</sequence>
<accession>A0ABS4IU92</accession>